<name>A0A133ZF30_9FIRM</name>
<accession>A0A133ZF30</accession>
<feature type="repeat" description="Cell wall-binding" evidence="2">
    <location>
        <begin position="178"/>
        <end position="197"/>
    </location>
</feature>
<dbReference type="Gene3D" id="1.10.530.10">
    <property type="match status" value="1"/>
</dbReference>
<organism evidence="3 4">
    <name type="scientific">Lachnoanaerobaculum saburreum</name>
    <dbReference type="NCBI Taxonomy" id="467210"/>
    <lineage>
        <taxon>Bacteria</taxon>
        <taxon>Bacillati</taxon>
        <taxon>Bacillota</taxon>
        <taxon>Clostridia</taxon>
        <taxon>Lachnospirales</taxon>
        <taxon>Lachnospiraceae</taxon>
        <taxon>Lachnoanaerobaculum</taxon>
    </lineage>
</organism>
<dbReference type="Proteomes" id="UP000070394">
    <property type="component" value="Unassembled WGS sequence"/>
</dbReference>
<feature type="repeat" description="Cell wall-binding" evidence="2">
    <location>
        <begin position="158"/>
        <end position="177"/>
    </location>
</feature>
<evidence type="ECO:0000256" key="2">
    <source>
        <dbReference type="PROSITE-ProRule" id="PRU00591"/>
    </source>
</evidence>
<dbReference type="SUPFAM" id="SSF53955">
    <property type="entry name" value="Lysozyme-like"/>
    <property type="match status" value="1"/>
</dbReference>
<dbReference type="PATRIC" id="fig|467210.3.peg.2382"/>
<dbReference type="STRING" id="467210.HMPREF1866_02409"/>
<reference evidence="4" key="1">
    <citation type="submission" date="2016-01" db="EMBL/GenBank/DDBJ databases">
        <authorList>
            <person name="Mitreva M."/>
            <person name="Pepin K.H."/>
            <person name="Mihindukulasuriya K.A."/>
            <person name="Fulton R."/>
            <person name="Fronick C."/>
            <person name="O'Laughlin M."/>
            <person name="Miner T."/>
            <person name="Herter B."/>
            <person name="Rosa B.A."/>
            <person name="Cordes M."/>
            <person name="Tomlinson C."/>
            <person name="Wollam A."/>
            <person name="Palsikar V.B."/>
            <person name="Mardis E.R."/>
            <person name="Wilson R.K."/>
        </authorList>
    </citation>
    <scope>NUCLEOTIDE SEQUENCE [LARGE SCALE GENOMIC DNA]</scope>
    <source>
        <strain evidence="4">DNF00896</strain>
    </source>
</reference>
<sequence>MSKTSLKIKRNIDIHSKRTVFIGNETGEYAKSQINKLPKVDMRRAWQATLGAIPSMGAVKGTETETIKTYIAQIALGSIPTVVGSSEAFNPANWKNGDVNTLFADSLYGGGISGVHTGAAQAEVEPKNIVLGAVSYVGWVKDKNTGKWKYLNQDGEVQTGWKQIDDKWYYFDNKGCMSTGWRSIDGKIYYFQSKGNMAGSEWVQDKKSKKWYYLRSSGELAVSQMIVTNGNSYYLGKDGAMVTRGEIEWERKSYYVKSDGICGKIKNIITKKNLIDIGWSEEVITDNMILKLNSAMTEYDITNINSIRHFLAQCSVESGCGEILVEKYGKGYPSPEEYFSSRDFDELNNVHGSPAEKNDGAKYRGAGYIQLTWKENYYRFAKYIGDDDILNKGYSYVAINYPWESAGWYWSELKKINTKIKEEPDISVKRVTKIVNGGQTDIERREELYKKCCEKIKE</sequence>
<dbReference type="PANTHER" id="PTHR34408">
    <property type="entry name" value="FAMILY PROTEIN, PUTATIVE-RELATED"/>
    <property type="match status" value="1"/>
</dbReference>
<dbReference type="InterPro" id="IPR052354">
    <property type="entry name" value="Cell_Wall_Dynamics_Protein"/>
</dbReference>
<dbReference type="PROSITE" id="PS51170">
    <property type="entry name" value="CW"/>
    <property type="match status" value="2"/>
</dbReference>
<gene>
    <name evidence="3" type="ORF">HMPREF1866_02409</name>
</gene>
<dbReference type="InterPro" id="IPR018337">
    <property type="entry name" value="Cell_wall/Cho-bd_repeat"/>
</dbReference>
<evidence type="ECO:0000256" key="1">
    <source>
        <dbReference type="ARBA" id="ARBA00022737"/>
    </source>
</evidence>
<keyword evidence="1" id="KW-0677">Repeat</keyword>
<dbReference type="InterPro" id="IPR023346">
    <property type="entry name" value="Lysozyme-like_dom_sf"/>
</dbReference>
<comment type="caution">
    <text evidence="3">The sequence shown here is derived from an EMBL/GenBank/DDBJ whole genome shotgun (WGS) entry which is preliminary data.</text>
</comment>
<protein>
    <submittedName>
        <fullName evidence="3">Cell wall-binding repeat protein</fullName>
    </submittedName>
</protein>
<evidence type="ECO:0000313" key="3">
    <source>
        <dbReference type="EMBL" id="KXB54073.1"/>
    </source>
</evidence>
<dbReference type="EMBL" id="LSDA01000135">
    <property type="protein sequence ID" value="KXB54073.1"/>
    <property type="molecule type" value="Genomic_DNA"/>
</dbReference>
<evidence type="ECO:0000313" key="4">
    <source>
        <dbReference type="Proteomes" id="UP000070394"/>
    </source>
</evidence>
<proteinExistence type="predicted"/>
<dbReference type="AlphaFoldDB" id="A0A133ZF30"/>
<dbReference type="Pfam" id="PF01473">
    <property type="entry name" value="Choline_bind_1"/>
    <property type="match status" value="2"/>
</dbReference>
<dbReference type="Pfam" id="PF19127">
    <property type="entry name" value="Choline_bind_3"/>
    <property type="match status" value="1"/>
</dbReference>
<dbReference type="SUPFAM" id="SSF69360">
    <property type="entry name" value="Cell wall binding repeat"/>
    <property type="match status" value="1"/>
</dbReference>
<keyword evidence="4" id="KW-1185">Reference proteome</keyword>
<dbReference type="Gene3D" id="2.10.270.10">
    <property type="entry name" value="Cholin Binding"/>
    <property type="match status" value="2"/>
</dbReference>